<reference evidence="2 3" key="1">
    <citation type="submission" date="2014-12" db="EMBL/GenBank/DDBJ databases">
        <title>Draft genome sequence of Paenibacillus kamchatkensis strain B-2647.</title>
        <authorList>
            <person name="Karlyshev A.V."/>
            <person name="Kudryashova E.B."/>
        </authorList>
    </citation>
    <scope>NUCLEOTIDE SEQUENCE [LARGE SCALE GENOMIC DNA]</scope>
    <source>
        <strain evidence="2 3">VKM B-2647</strain>
    </source>
</reference>
<gene>
    <name evidence="2" type="ORF">SD70_27665</name>
</gene>
<dbReference type="Pfam" id="PF13514">
    <property type="entry name" value="AAA_27"/>
    <property type="match status" value="1"/>
</dbReference>
<dbReference type="PANTHER" id="PTHR41259:SF1">
    <property type="entry name" value="DOUBLE-STRAND BREAK REPAIR RAD50 ATPASE, PUTATIVE-RELATED"/>
    <property type="match status" value="1"/>
</dbReference>
<evidence type="ECO:0000313" key="3">
    <source>
        <dbReference type="Proteomes" id="UP000031967"/>
    </source>
</evidence>
<sequence>MRLTRIQVDGFGALRDASFELEGTLTVVYGRNEAGKSTLMNFVRYVLFGFPSRASGAPRYEPAGAGLHGGALGVVDGAGNFGVWNVMKAPAGGAAAKARCASWRLTAPPAASRCWPACSAG</sequence>
<dbReference type="RefSeq" id="WP_041051599.1">
    <property type="nucleotide sequence ID" value="NZ_JXAK01000069.1"/>
</dbReference>
<dbReference type="Gene3D" id="3.40.50.300">
    <property type="entry name" value="P-loop containing nucleotide triphosphate hydrolases"/>
    <property type="match status" value="1"/>
</dbReference>
<dbReference type="EMBL" id="JXAK01000069">
    <property type="protein sequence ID" value="KIL38254.1"/>
    <property type="molecule type" value="Genomic_DNA"/>
</dbReference>
<dbReference type="SUPFAM" id="SSF52540">
    <property type="entry name" value="P-loop containing nucleoside triphosphate hydrolases"/>
    <property type="match status" value="1"/>
</dbReference>
<proteinExistence type="predicted"/>
<dbReference type="InterPro" id="IPR038734">
    <property type="entry name" value="YhaN_AAA"/>
</dbReference>
<protein>
    <recommendedName>
        <fullName evidence="1">YhaN AAA domain-containing protein</fullName>
    </recommendedName>
</protein>
<dbReference type="Proteomes" id="UP000031967">
    <property type="component" value="Unassembled WGS sequence"/>
</dbReference>
<accession>A0ABR5AB50</accession>
<evidence type="ECO:0000313" key="2">
    <source>
        <dbReference type="EMBL" id="KIL38254.1"/>
    </source>
</evidence>
<comment type="caution">
    <text evidence="2">The sequence shown here is derived from an EMBL/GenBank/DDBJ whole genome shotgun (WGS) entry which is preliminary data.</text>
</comment>
<dbReference type="PANTHER" id="PTHR41259">
    <property type="entry name" value="DOUBLE-STRAND BREAK REPAIR RAD50 ATPASE, PUTATIVE-RELATED"/>
    <property type="match status" value="1"/>
</dbReference>
<keyword evidence="3" id="KW-1185">Reference proteome</keyword>
<feature type="domain" description="YhaN AAA" evidence="1">
    <location>
        <begin position="1"/>
        <end position="57"/>
    </location>
</feature>
<organism evidence="2 3">
    <name type="scientific">Gordoniibacillus kamchatkensis</name>
    <dbReference type="NCBI Taxonomy" id="1590651"/>
    <lineage>
        <taxon>Bacteria</taxon>
        <taxon>Bacillati</taxon>
        <taxon>Bacillota</taxon>
        <taxon>Bacilli</taxon>
        <taxon>Bacillales</taxon>
        <taxon>Paenibacillaceae</taxon>
        <taxon>Gordoniibacillus</taxon>
    </lineage>
</organism>
<dbReference type="InterPro" id="IPR027417">
    <property type="entry name" value="P-loop_NTPase"/>
</dbReference>
<name>A0ABR5AB50_9BACL</name>
<evidence type="ECO:0000259" key="1">
    <source>
        <dbReference type="Pfam" id="PF13514"/>
    </source>
</evidence>